<accession>A0ABN0NYT1</accession>
<dbReference type="Pfam" id="PF12801">
    <property type="entry name" value="Fer4_5"/>
    <property type="match status" value="3"/>
</dbReference>
<evidence type="ECO:0000259" key="8">
    <source>
        <dbReference type="PROSITE" id="PS51379"/>
    </source>
</evidence>
<dbReference type="InterPro" id="IPR017900">
    <property type="entry name" value="4Fe4S_Fe_S_CS"/>
</dbReference>
<dbReference type="PROSITE" id="PS51379">
    <property type="entry name" value="4FE4S_FER_2"/>
    <property type="match status" value="2"/>
</dbReference>
<dbReference type="RefSeq" id="WP_021687344.1">
    <property type="nucleotide sequence ID" value="NZ_KI260566.1"/>
</dbReference>
<dbReference type="Pfam" id="PF13187">
    <property type="entry name" value="Fer4_9"/>
    <property type="match status" value="1"/>
</dbReference>
<dbReference type="EMBL" id="AWVH01000030">
    <property type="protein sequence ID" value="ERJ93133.1"/>
    <property type="molecule type" value="Genomic_DNA"/>
</dbReference>
<proteinExistence type="predicted"/>
<keyword evidence="7" id="KW-1133">Transmembrane helix</keyword>
<protein>
    <submittedName>
        <fullName evidence="9">4Fe-4S binding domain protein</fullName>
    </submittedName>
</protein>
<feature type="transmembrane region" description="Helical" evidence="7">
    <location>
        <begin position="80"/>
        <end position="107"/>
    </location>
</feature>
<keyword evidence="2" id="KW-0004">4Fe-4S</keyword>
<sequence length="327" mass="35762">MMFKKKIQKGAVKRRLIQISSFAATDGYVAGFIRGDIFKGASKQMCVPGLNCYSCPGAVGACPIGALQAVAGSKKHGFSFYVTGLLMVFAAVFGRFVCGFLCPFGFFQDLLHKIPLPGLKHPLTKKNRIKVPTRLDKILRYGKYIALFIPVFVLPALLKNRFGIGDPYFCKWVCPAGILEGAFPLMIKNESIRQAAGFLFGWKTLLLTVAVTLSLLIYRPFCKYLCPLGAFYALFNKISLYHMDVDTAKCTRCGACEKVCRMDVKVIEALRKGTFSGPFLAIDSAECIRCHDCKNACPHGAISSGWKKLKPMSAPACSACHGCSSNG</sequence>
<evidence type="ECO:0000256" key="7">
    <source>
        <dbReference type="SAM" id="Phobius"/>
    </source>
</evidence>
<feature type="domain" description="4Fe-4S ferredoxin-type" evidence="8">
    <location>
        <begin position="241"/>
        <end position="270"/>
    </location>
</feature>
<evidence type="ECO:0000313" key="9">
    <source>
        <dbReference type="EMBL" id="ERJ93133.1"/>
    </source>
</evidence>
<reference evidence="9 10" key="1">
    <citation type="submission" date="2013-08" db="EMBL/GenBank/DDBJ databases">
        <authorList>
            <person name="Weinstock G."/>
            <person name="Sodergren E."/>
            <person name="Wylie T."/>
            <person name="Fulton L."/>
            <person name="Fulton R."/>
            <person name="Fronick C."/>
            <person name="O'Laughlin M."/>
            <person name="Godfrey J."/>
            <person name="Miner T."/>
            <person name="Herter B."/>
            <person name="Appelbaum E."/>
            <person name="Cordes M."/>
            <person name="Lek S."/>
            <person name="Wollam A."/>
            <person name="Pepin K.H."/>
            <person name="Palsikar V.B."/>
            <person name="Mitreva M."/>
            <person name="Wilson R.K."/>
        </authorList>
    </citation>
    <scope>NUCLEOTIDE SEQUENCE [LARGE SCALE GENOMIC DNA]</scope>
    <source>
        <strain evidence="9 10">ATCC 700332</strain>
    </source>
</reference>
<organism evidence="9 10">
    <name type="scientific">Treponema lecithinolyticum ATCC 700332</name>
    <dbReference type="NCBI Taxonomy" id="1321815"/>
    <lineage>
        <taxon>Bacteria</taxon>
        <taxon>Pseudomonadati</taxon>
        <taxon>Spirochaetota</taxon>
        <taxon>Spirochaetia</taxon>
        <taxon>Spirochaetales</taxon>
        <taxon>Treponemataceae</taxon>
        <taxon>Treponema</taxon>
    </lineage>
</organism>
<evidence type="ECO:0000256" key="5">
    <source>
        <dbReference type="ARBA" id="ARBA00023004"/>
    </source>
</evidence>
<dbReference type="PANTHER" id="PTHR30176:SF3">
    <property type="entry name" value="FERREDOXIN-TYPE PROTEIN NAPH"/>
    <property type="match status" value="1"/>
</dbReference>
<dbReference type="Proteomes" id="UP000016649">
    <property type="component" value="Unassembled WGS sequence"/>
</dbReference>
<feature type="transmembrane region" description="Helical" evidence="7">
    <location>
        <begin position="195"/>
        <end position="218"/>
    </location>
</feature>
<evidence type="ECO:0000256" key="2">
    <source>
        <dbReference type="ARBA" id="ARBA00022485"/>
    </source>
</evidence>
<dbReference type="PROSITE" id="PS00198">
    <property type="entry name" value="4FE4S_FER_1"/>
    <property type="match status" value="1"/>
</dbReference>
<dbReference type="Gene3D" id="3.30.70.20">
    <property type="match status" value="2"/>
</dbReference>
<keyword evidence="4" id="KW-0249">Electron transport</keyword>
<name>A0ABN0NYT1_TRELE</name>
<comment type="caution">
    <text evidence="9">The sequence shown here is derived from an EMBL/GenBank/DDBJ whole genome shotgun (WGS) entry which is preliminary data.</text>
</comment>
<keyword evidence="10" id="KW-1185">Reference proteome</keyword>
<evidence type="ECO:0000256" key="3">
    <source>
        <dbReference type="ARBA" id="ARBA00022723"/>
    </source>
</evidence>
<keyword evidence="5" id="KW-0408">Iron</keyword>
<feature type="domain" description="4Fe-4S ferredoxin-type" evidence="8">
    <location>
        <begin position="278"/>
        <end position="307"/>
    </location>
</feature>
<dbReference type="InterPro" id="IPR017896">
    <property type="entry name" value="4Fe4S_Fe-S-bd"/>
</dbReference>
<evidence type="ECO:0000256" key="6">
    <source>
        <dbReference type="ARBA" id="ARBA00023014"/>
    </source>
</evidence>
<keyword evidence="7" id="KW-0812">Transmembrane</keyword>
<dbReference type="InterPro" id="IPR051684">
    <property type="entry name" value="Electron_Trans/Redox"/>
</dbReference>
<dbReference type="PANTHER" id="PTHR30176">
    <property type="entry name" value="FERREDOXIN-TYPE PROTEIN NAPH"/>
    <property type="match status" value="1"/>
</dbReference>
<keyword evidence="1" id="KW-0813">Transport</keyword>
<gene>
    <name evidence="9" type="ORF">HMPREF9193_01133</name>
</gene>
<keyword evidence="6" id="KW-0411">Iron-sulfur</keyword>
<keyword evidence="7" id="KW-0472">Membrane</keyword>
<dbReference type="SUPFAM" id="SSF54862">
    <property type="entry name" value="4Fe-4S ferredoxins"/>
    <property type="match status" value="1"/>
</dbReference>
<feature type="transmembrane region" description="Helical" evidence="7">
    <location>
        <begin position="141"/>
        <end position="158"/>
    </location>
</feature>
<evidence type="ECO:0000256" key="4">
    <source>
        <dbReference type="ARBA" id="ARBA00022982"/>
    </source>
</evidence>
<evidence type="ECO:0000256" key="1">
    <source>
        <dbReference type="ARBA" id="ARBA00022448"/>
    </source>
</evidence>
<evidence type="ECO:0000313" key="10">
    <source>
        <dbReference type="Proteomes" id="UP000016649"/>
    </source>
</evidence>
<keyword evidence="3" id="KW-0479">Metal-binding</keyword>